<organism evidence="2 3">
    <name type="scientific">Raoultibacter timonensis</name>
    <dbReference type="NCBI Taxonomy" id="1907662"/>
    <lineage>
        <taxon>Bacteria</taxon>
        <taxon>Bacillati</taxon>
        <taxon>Actinomycetota</taxon>
        <taxon>Coriobacteriia</taxon>
        <taxon>Eggerthellales</taxon>
        <taxon>Eggerthellaceae</taxon>
        <taxon>Raoultibacter</taxon>
    </lineage>
</organism>
<evidence type="ECO:0008006" key="4">
    <source>
        <dbReference type="Google" id="ProtNLM"/>
    </source>
</evidence>
<reference evidence="2 3" key="1">
    <citation type="submission" date="2022-01" db="EMBL/GenBank/DDBJ databases">
        <title>Novel bile acid biosynthetic pathways are enriched in the microbiome of centenarians.</title>
        <authorList>
            <person name="Sato Y."/>
            <person name="Atarashi K."/>
            <person name="Plichta R.D."/>
            <person name="Arai Y."/>
            <person name="Sasajima S."/>
            <person name="Kearney M.S."/>
            <person name="Suda W."/>
            <person name="Takeshita K."/>
            <person name="Sasaki T."/>
            <person name="Okamoto S."/>
            <person name="Skelly N.A."/>
            <person name="Okamura Y."/>
            <person name="Vlamakis H."/>
            <person name="Li Y."/>
            <person name="Tanoue T."/>
            <person name="Takei H."/>
            <person name="Nittono H."/>
            <person name="Narushima S."/>
            <person name="Irie J."/>
            <person name="Itoh H."/>
            <person name="Moriya K."/>
            <person name="Sugiura Y."/>
            <person name="Suematsu M."/>
            <person name="Moritoki N."/>
            <person name="Shibata S."/>
            <person name="Littman R.D."/>
            <person name="Fischbach A.M."/>
            <person name="Uwamino Y."/>
            <person name="Inoue T."/>
            <person name="Honda A."/>
            <person name="Hattori M."/>
            <person name="Murai T."/>
            <person name="Xavier J.R."/>
            <person name="Hirose N."/>
            <person name="Honda K."/>
        </authorList>
    </citation>
    <scope>NUCLEOTIDE SEQUENCE [LARGE SCALE GENOMIC DNA]</scope>
    <source>
        <strain evidence="2 3">CE91-St30</strain>
    </source>
</reference>
<proteinExistence type="predicted"/>
<keyword evidence="3" id="KW-1185">Reference proteome</keyword>
<gene>
    <name evidence="2" type="ORF">CE91St30_00980</name>
</gene>
<evidence type="ECO:0000313" key="3">
    <source>
        <dbReference type="Proteomes" id="UP001320544"/>
    </source>
</evidence>
<sequence>MCFRPAMASAEIKCPRCGHPIEAKDGEVCPKCGLTKADVEGGNLVPKPGGLVPPPPAPPKAR</sequence>
<protein>
    <recommendedName>
        <fullName evidence="4">Zinc ribbon domain-containing protein</fullName>
    </recommendedName>
</protein>
<dbReference type="EMBL" id="AP025564">
    <property type="protein sequence ID" value="BDE94765.1"/>
    <property type="molecule type" value="Genomic_DNA"/>
</dbReference>
<name>A0ABN6M9S5_9ACTN</name>
<dbReference type="Proteomes" id="UP001320544">
    <property type="component" value="Chromosome"/>
</dbReference>
<accession>A0ABN6M9S5</accession>
<evidence type="ECO:0000256" key="1">
    <source>
        <dbReference type="SAM" id="MobiDB-lite"/>
    </source>
</evidence>
<feature type="region of interest" description="Disordered" evidence="1">
    <location>
        <begin position="43"/>
        <end position="62"/>
    </location>
</feature>
<evidence type="ECO:0000313" key="2">
    <source>
        <dbReference type="EMBL" id="BDE94765.1"/>
    </source>
</evidence>
<feature type="compositionally biased region" description="Pro residues" evidence="1">
    <location>
        <begin position="51"/>
        <end position="62"/>
    </location>
</feature>
<dbReference type="SUPFAM" id="SSF57802">
    <property type="entry name" value="Rubredoxin-like"/>
    <property type="match status" value="1"/>
</dbReference>